<feature type="region of interest" description="Disordered" evidence="1">
    <location>
        <begin position="1"/>
        <end position="129"/>
    </location>
</feature>
<accession>A0A0N4ZEP1</accession>
<feature type="compositionally biased region" description="Gly residues" evidence="1">
    <location>
        <begin position="189"/>
        <end position="208"/>
    </location>
</feature>
<sequence>MGVAARDRARLRGAVTGSVGKTSLQQPHRRAADAGADAARHGSRRVRDRHEPPRRDHAAVAVRASACGGDHHGRSGACRELPGRRDRRGARQGRDLRRHRAGRRGGAERRRRPRRHCASGRGKGRGRRAELRPCAWLRRAPAGLRRRQRGRDRHGRAGWTAHRIPPCPVRRALGAEQPVRHPDAAGAGRVAGDGLAGAGGLSAAGGQGADEDGRHPGRRLHPDRRELQRQFAVDEGGLRQPGRQAGWAGRAPCRRAERHAGAGRAQPRPARRPGPCHRCGWAGPGAYGRAADAPAA</sequence>
<dbReference type="AlphaFoldDB" id="A0A0N4ZEP1"/>
<protein>
    <submittedName>
        <fullName evidence="3">LigA</fullName>
    </submittedName>
</protein>
<feature type="compositionally biased region" description="Basic and acidic residues" evidence="1">
    <location>
        <begin position="48"/>
        <end position="58"/>
    </location>
</feature>
<evidence type="ECO:0000313" key="3">
    <source>
        <dbReference type="WBParaSite" id="PTRK_0000619600.1"/>
    </source>
</evidence>
<feature type="compositionally biased region" description="Basic residues" evidence="1">
    <location>
        <begin position="144"/>
        <end position="156"/>
    </location>
</feature>
<evidence type="ECO:0000256" key="1">
    <source>
        <dbReference type="SAM" id="MobiDB-lite"/>
    </source>
</evidence>
<feature type="compositionally biased region" description="Basic and acidic residues" evidence="1">
    <location>
        <begin position="1"/>
        <end position="10"/>
    </location>
</feature>
<feature type="compositionally biased region" description="Basic residues" evidence="1">
    <location>
        <begin position="85"/>
        <end position="126"/>
    </location>
</feature>
<reference evidence="3" key="1">
    <citation type="submission" date="2017-02" db="UniProtKB">
        <authorList>
            <consortium name="WormBaseParasite"/>
        </authorList>
    </citation>
    <scope>IDENTIFICATION</scope>
</reference>
<organism evidence="2 3">
    <name type="scientific">Parastrongyloides trichosuri</name>
    <name type="common">Possum-specific nematode worm</name>
    <dbReference type="NCBI Taxonomy" id="131310"/>
    <lineage>
        <taxon>Eukaryota</taxon>
        <taxon>Metazoa</taxon>
        <taxon>Ecdysozoa</taxon>
        <taxon>Nematoda</taxon>
        <taxon>Chromadorea</taxon>
        <taxon>Rhabditida</taxon>
        <taxon>Tylenchina</taxon>
        <taxon>Panagrolaimomorpha</taxon>
        <taxon>Strongyloidoidea</taxon>
        <taxon>Strongyloididae</taxon>
        <taxon>Parastrongyloides</taxon>
    </lineage>
</organism>
<feature type="compositionally biased region" description="Low complexity" evidence="1">
    <location>
        <begin position="287"/>
        <end position="296"/>
    </location>
</feature>
<proteinExistence type="predicted"/>
<dbReference type="Proteomes" id="UP000038045">
    <property type="component" value="Unplaced"/>
</dbReference>
<feature type="region of interest" description="Disordered" evidence="1">
    <location>
        <begin position="142"/>
        <end position="296"/>
    </location>
</feature>
<dbReference type="WBParaSite" id="PTRK_0000619600.1">
    <property type="protein sequence ID" value="PTRK_0000619600.1"/>
    <property type="gene ID" value="PTRK_0000619600"/>
</dbReference>
<name>A0A0N4ZEP1_PARTI</name>
<evidence type="ECO:0000313" key="2">
    <source>
        <dbReference type="Proteomes" id="UP000038045"/>
    </source>
</evidence>
<keyword evidence="2" id="KW-1185">Reference proteome</keyword>